<dbReference type="GO" id="GO:0004141">
    <property type="term" value="F:dethiobiotin synthase activity"/>
    <property type="evidence" value="ECO:0007669"/>
    <property type="project" value="TreeGrafter"/>
</dbReference>
<dbReference type="OrthoDB" id="9801834at2"/>
<feature type="binding site" evidence="9">
    <location>
        <begin position="113"/>
        <end position="114"/>
    </location>
    <ligand>
        <name>pyridoxal 5'-phosphate</name>
        <dbReference type="ChEBI" id="CHEBI:597326"/>
    </ligand>
</feature>
<evidence type="ECO:0000256" key="4">
    <source>
        <dbReference type="ARBA" id="ARBA00022679"/>
    </source>
</evidence>
<dbReference type="PROSITE" id="PS00600">
    <property type="entry name" value="AA_TRANSFER_CLASS_3"/>
    <property type="match status" value="1"/>
</dbReference>
<comment type="catalytic activity">
    <reaction evidence="8 9">
        <text>(8S)-8-amino-7-oxononanoate + S-adenosyl-L-methionine = S-adenosyl-4-methylsulfanyl-2-oxobutanoate + (7R,8S)-7,8-diammoniononanoate</text>
        <dbReference type="Rhea" id="RHEA:16861"/>
        <dbReference type="ChEBI" id="CHEBI:16490"/>
        <dbReference type="ChEBI" id="CHEBI:59789"/>
        <dbReference type="ChEBI" id="CHEBI:149468"/>
        <dbReference type="ChEBI" id="CHEBI:149469"/>
        <dbReference type="EC" id="2.6.1.62"/>
    </reaction>
</comment>
<feature type="binding site" evidence="9">
    <location>
        <position position="146"/>
    </location>
    <ligand>
        <name>substrate</name>
    </ligand>
</feature>
<dbReference type="InterPro" id="IPR015421">
    <property type="entry name" value="PyrdxlP-dep_Trfase_major"/>
</dbReference>
<dbReference type="GO" id="GO:0004015">
    <property type="term" value="F:adenosylmethionine-8-amino-7-oxononanoate transaminase activity"/>
    <property type="evidence" value="ECO:0007669"/>
    <property type="project" value="UniProtKB-UniRule"/>
</dbReference>
<dbReference type="Gene3D" id="3.90.1150.10">
    <property type="entry name" value="Aspartate Aminotransferase, domain 1"/>
    <property type="match status" value="1"/>
</dbReference>
<evidence type="ECO:0000313" key="11">
    <source>
        <dbReference type="Proteomes" id="UP000076066"/>
    </source>
</evidence>
<organism evidence="10 11">
    <name type="scientific">Haematospirillum jordaniae</name>
    <dbReference type="NCBI Taxonomy" id="1549855"/>
    <lineage>
        <taxon>Bacteria</taxon>
        <taxon>Pseudomonadati</taxon>
        <taxon>Pseudomonadota</taxon>
        <taxon>Alphaproteobacteria</taxon>
        <taxon>Rhodospirillales</taxon>
        <taxon>Novispirillaceae</taxon>
        <taxon>Haematospirillum</taxon>
    </lineage>
</organism>
<comment type="subunit">
    <text evidence="9">Homodimer.</text>
</comment>
<dbReference type="GO" id="GO:0030170">
    <property type="term" value="F:pyridoxal phosphate binding"/>
    <property type="evidence" value="ECO:0007669"/>
    <property type="project" value="UniProtKB-UniRule"/>
</dbReference>
<dbReference type="NCBIfam" id="TIGR00508">
    <property type="entry name" value="bioA"/>
    <property type="match status" value="1"/>
</dbReference>
<comment type="similarity">
    <text evidence="9">Belongs to the class-III pyridoxal-phosphate-dependent aminotransferase family. BioA subfamily.</text>
</comment>
<dbReference type="Pfam" id="PF00202">
    <property type="entry name" value="Aminotran_3"/>
    <property type="match status" value="1"/>
</dbReference>
<dbReference type="InterPro" id="IPR049704">
    <property type="entry name" value="Aminotrans_3_PPA_site"/>
</dbReference>
<evidence type="ECO:0000256" key="1">
    <source>
        <dbReference type="ARBA" id="ARBA00001933"/>
    </source>
</evidence>
<keyword evidence="11" id="KW-1185">Reference proteome</keyword>
<feature type="binding site" evidence="9">
    <location>
        <position position="406"/>
    </location>
    <ligand>
        <name>substrate</name>
    </ligand>
</feature>
<sequence>METSSLIALDRAHLWHPFTQAMTAPDAIPIRSASGAVLTTTDGRHILDLISSWWVNLHGHAHPAIARAVAEQAATLEHVIFAGFTHEPAIRLASRLAALLPDPLSRVFFSDNGSTAVEVAMKMAFQHATNKGEKQRTRFLAFEGGYHGDTIGAMSAGASSNFFRAWKQLLFPVDIMPIACHDSSIGHDLIDISEQRALKALEAHLDQYGQTTVAALIEPLVQGACGMRMHRPAFLHAVTERLRHHGIMVIFDEVMTGFGRTGDLFACVKAGVAPDFICLSKGLTGGFMPLSATVTSDAVYQAFMGDSVDRAFLHGHSFTANPLGCAAALASLDLLITDACKDARHQIERFHRSTLADIVAGSTLTRRFRVTGTIAAFDLECADPGYASSLAPRLRDLFLQAGMLIRPLGNTVYLLPPYCITNDQMEKVATSVRAVLQTLEEEAPRPRTAPVPVPAFDMF</sequence>
<keyword evidence="7 9" id="KW-0663">Pyridoxal phosphate</keyword>
<evidence type="ECO:0000256" key="3">
    <source>
        <dbReference type="ARBA" id="ARBA00022576"/>
    </source>
</evidence>
<dbReference type="KEGG" id="hjo:AY555_09635"/>
<evidence type="ECO:0000256" key="9">
    <source>
        <dbReference type="HAMAP-Rule" id="MF_00834"/>
    </source>
</evidence>
<dbReference type="HAMAP" id="MF_00834">
    <property type="entry name" value="BioA"/>
    <property type="match status" value="1"/>
</dbReference>
<feature type="binding site" evidence="9">
    <location>
        <begin position="316"/>
        <end position="317"/>
    </location>
    <ligand>
        <name>pyridoxal 5'-phosphate</name>
        <dbReference type="ChEBI" id="CHEBI:597326"/>
    </ligand>
</feature>
<comment type="pathway">
    <text evidence="2 9">Cofactor biosynthesis; biotin biosynthesis; 7,8-diaminononanoate from 8-amino-7-oxononanoate (SAM route): step 1/1.</text>
</comment>
<feature type="binding site" evidence="9">
    <location>
        <position position="252"/>
    </location>
    <ligand>
        <name>pyridoxal 5'-phosphate</name>
        <dbReference type="ChEBI" id="CHEBI:597326"/>
    </ligand>
</feature>
<gene>
    <name evidence="9" type="primary">bioA</name>
    <name evidence="10" type="ORF">AY555_09635</name>
</gene>
<evidence type="ECO:0000256" key="7">
    <source>
        <dbReference type="ARBA" id="ARBA00022898"/>
    </source>
</evidence>
<feature type="binding site" evidence="9">
    <location>
        <position position="281"/>
    </location>
    <ligand>
        <name>substrate</name>
    </ligand>
</feature>
<feature type="modified residue" description="N6-(pyridoxal phosphate)lysine" evidence="9">
    <location>
        <position position="281"/>
    </location>
</feature>
<proteinExistence type="inferred from homology"/>
<dbReference type="PANTHER" id="PTHR42684">
    <property type="entry name" value="ADENOSYLMETHIONINE-8-AMINO-7-OXONONANOATE AMINOTRANSFERASE"/>
    <property type="match status" value="1"/>
</dbReference>
<dbReference type="FunFam" id="3.40.640.10:FF:000004">
    <property type="entry name" value="Acetylornithine aminotransferase"/>
    <property type="match status" value="1"/>
</dbReference>
<keyword evidence="9" id="KW-0963">Cytoplasm</keyword>
<comment type="subcellular location">
    <subcellularLocation>
        <location evidence="9">Cytoplasm</location>
    </subcellularLocation>
</comment>
<comment type="cofactor">
    <cofactor evidence="1 9">
        <name>pyridoxal 5'-phosphate</name>
        <dbReference type="ChEBI" id="CHEBI:597326"/>
    </cofactor>
</comment>
<evidence type="ECO:0000256" key="6">
    <source>
        <dbReference type="ARBA" id="ARBA00022756"/>
    </source>
</evidence>
<keyword evidence="5 9" id="KW-0949">S-adenosyl-L-methionine</keyword>
<keyword evidence="6 9" id="KW-0093">Biotin biosynthesis</keyword>
<dbReference type="InterPro" id="IPR015424">
    <property type="entry name" value="PyrdxlP-dep_Trfase"/>
</dbReference>
<dbReference type="InterPro" id="IPR005815">
    <property type="entry name" value="BioA"/>
</dbReference>
<feature type="binding site" evidence="9">
    <location>
        <position position="315"/>
    </location>
    <ligand>
        <name>substrate</name>
    </ligand>
</feature>
<dbReference type="STRING" id="1549855.AY555_09635"/>
<dbReference type="EMBL" id="CP014525">
    <property type="protein sequence ID" value="AMW35686.1"/>
    <property type="molecule type" value="Genomic_DNA"/>
</dbReference>
<dbReference type="Gene3D" id="3.40.640.10">
    <property type="entry name" value="Type I PLP-dependent aspartate aminotransferase-like (Major domain)"/>
    <property type="match status" value="1"/>
</dbReference>
<dbReference type="GO" id="GO:0005737">
    <property type="term" value="C:cytoplasm"/>
    <property type="evidence" value="ECO:0007669"/>
    <property type="project" value="UniProtKB-SubCell"/>
</dbReference>
<dbReference type="SUPFAM" id="SSF53383">
    <property type="entry name" value="PLP-dependent transferases"/>
    <property type="match status" value="1"/>
</dbReference>
<dbReference type="InterPro" id="IPR015422">
    <property type="entry name" value="PyrdxlP-dep_Trfase_small"/>
</dbReference>
<dbReference type="InterPro" id="IPR005814">
    <property type="entry name" value="Aminotrans_3"/>
</dbReference>
<accession>A0A143DGB7</accession>
<evidence type="ECO:0000313" key="10">
    <source>
        <dbReference type="EMBL" id="AMW35686.1"/>
    </source>
</evidence>
<dbReference type="GO" id="GO:0009102">
    <property type="term" value="P:biotin biosynthetic process"/>
    <property type="evidence" value="ECO:0007669"/>
    <property type="project" value="UniProtKB-UniRule"/>
</dbReference>
<dbReference type="NCBIfam" id="NF004624">
    <property type="entry name" value="PRK05964.1"/>
    <property type="match status" value="1"/>
</dbReference>
<dbReference type="Proteomes" id="UP000076066">
    <property type="component" value="Chromosome"/>
</dbReference>
<name>A0A143DGB7_9PROT</name>
<evidence type="ECO:0000256" key="2">
    <source>
        <dbReference type="ARBA" id="ARBA00005063"/>
    </source>
</evidence>
<feature type="site" description="Participates in the substrate recognition with KAPA and in a stacking interaction with the adenine ring of SAM" evidence="9">
    <location>
        <position position="18"/>
    </location>
</feature>
<comment type="function">
    <text evidence="9">Catalyzes the transfer of the alpha-amino group from S-adenosyl-L-methionine (SAM) to 7-keto-8-aminopelargonic acid (KAPA) to form 7,8-diaminopelargonic acid (DAPA). It is the only aminotransferase known to utilize SAM as an amino donor.</text>
</comment>
<feature type="binding site" evidence="9">
    <location>
        <position position="53"/>
    </location>
    <ligand>
        <name>substrate</name>
    </ligand>
</feature>
<dbReference type="PANTHER" id="PTHR42684:SF3">
    <property type="entry name" value="ADENOSYLMETHIONINE-8-AMINO-7-OXONONANOATE AMINOTRANSFERASE"/>
    <property type="match status" value="1"/>
</dbReference>
<protein>
    <recommendedName>
        <fullName evidence="9">Adenosylmethionine-8-amino-7-oxononanoate aminotransferase</fullName>
        <ecNumber evidence="9">2.6.1.62</ecNumber>
    </recommendedName>
    <alternativeName>
        <fullName evidence="9">7,8-diamino-pelargonic acid aminotransferase</fullName>
        <shortName evidence="9">DAPA AT</shortName>
        <shortName evidence="9">DAPA aminotransferase</shortName>
    </alternativeName>
    <alternativeName>
        <fullName evidence="9">7,8-diaminononanoate synthase</fullName>
        <shortName evidence="9">DANS</shortName>
    </alternativeName>
    <alternativeName>
        <fullName evidence="9">Diaminopelargonic acid synthase</fullName>
    </alternativeName>
</protein>
<dbReference type="AlphaFoldDB" id="A0A143DGB7"/>
<keyword evidence="4 9" id="KW-0808">Transferase</keyword>
<dbReference type="EC" id="2.6.1.62" evidence="9"/>
<keyword evidence="3 9" id="KW-0032">Aminotransferase</keyword>
<evidence type="ECO:0000256" key="5">
    <source>
        <dbReference type="ARBA" id="ARBA00022691"/>
    </source>
</evidence>
<reference evidence="10 11" key="1">
    <citation type="submission" date="2016-02" db="EMBL/GenBank/DDBJ databases">
        <title>Complete Genome of H5569, the type strain of the newly described species Haematospirillium jordaniae.</title>
        <authorList>
            <person name="Nicholson A.C."/>
            <person name="Humrighouse B.W."/>
            <person name="Loparov V."/>
            <person name="McQuiston J.R."/>
        </authorList>
    </citation>
    <scope>NUCLEOTIDE SEQUENCE [LARGE SCALE GENOMIC DNA]</scope>
    <source>
        <strain evidence="10 11">H5569</strain>
    </source>
</reference>
<dbReference type="CDD" id="cd00610">
    <property type="entry name" value="OAT_like"/>
    <property type="match status" value="1"/>
</dbReference>
<evidence type="ECO:0000256" key="8">
    <source>
        <dbReference type="ARBA" id="ARBA00048449"/>
    </source>
</evidence>
<dbReference type="UniPathway" id="UPA00078">
    <property type="reaction ID" value="UER00160"/>
</dbReference>